<feature type="region of interest" description="Disordered" evidence="1">
    <location>
        <begin position="56"/>
        <end position="81"/>
    </location>
</feature>
<accession>A0A560FB25</accession>
<evidence type="ECO:0000313" key="3">
    <source>
        <dbReference type="Proteomes" id="UP000319859"/>
    </source>
</evidence>
<comment type="caution">
    <text evidence="2">The sequence shown here is derived from an EMBL/GenBank/DDBJ whole genome shotgun (WGS) entry which is preliminary data.</text>
</comment>
<dbReference type="Proteomes" id="UP000319859">
    <property type="component" value="Unassembled WGS sequence"/>
</dbReference>
<sequence>MAPKADAMATIESKATAARQAAEDAAWEEIIAAGQFAAGVADGLAWVARHAWTPGKEEAVLPPPEPEAPRTAARYRDPTPTQRPLIDIMRREARPLSITTLMTLARAEGHDLIRPTVKDVLKRLHSRGDVKLLPNGRWLLVHL</sequence>
<gene>
    <name evidence="2" type="ORF">FBZ89_109207</name>
</gene>
<proteinExistence type="predicted"/>
<evidence type="ECO:0000256" key="1">
    <source>
        <dbReference type="SAM" id="MobiDB-lite"/>
    </source>
</evidence>
<evidence type="ECO:0000313" key="2">
    <source>
        <dbReference type="EMBL" id="TWB18821.1"/>
    </source>
</evidence>
<organism evidence="2 3">
    <name type="scientific">Nitrospirillum amazonense</name>
    <dbReference type="NCBI Taxonomy" id="28077"/>
    <lineage>
        <taxon>Bacteria</taxon>
        <taxon>Pseudomonadati</taxon>
        <taxon>Pseudomonadota</taxon>
        <taxon>Alphaproteobacteria</taxon>
        <taxon>Rhodospirillales</taxon>
        <taxon>Azospirillaceae</taxon>
        <taxon>Nitrospirillum</taxon>
    </lineage>
</organism>
<dbReference type="EMBL" id="VITN01000009">
    <property type="protein sequence ID" value="TWB18821.1"/>
    <property type="molecule type" value="Genomic_DNA"/>
</dbReference>
<name>A0A560FB25_9PROT</name>
<dbReference type="AlphaFoldDB" id="A0A560FB25"/>
<reference evidence="2 3" key="1">
    <citation type="submission" date="2019-06" db="EMBL/GenBank/DDBJ databases">
        <title>Genomic Encyclopedia of Type Strains, Phase IV (KMG-V): Genome sequencing to study the core and pangenomes of soil and plant-associated prokaryotes.</title>
        <authorList>
            <person name="Whitman W."/>
        </authorList>
    </citation>
    <scope>NUCLEOTIDE SEQUENCE [LARGE SCALE GENOMIC DNA]</scope>
    <source>
        <strain evidence="2 3">BR 11880</strain>
    </source>
</reference>
<protein>
    <submittedName>
        <fullName evidence="2">Uncharacterized protein</fullName>
    </submittedName>
</protein>